<dbReference type="Gene3D" id="3.10.20.90">
    <property type="entry name" value="Phosphatidylinositol 3-kinase Catalytic Subunit, Chain A, domain 1"/>
    <property type="match status" value="1"/>
</dbReference>
<feature type="compositionally biased region" description="Pro residues" evidence="1">
    <location>
        <begin position="472"/>
        <end position="491"/>
    </location>
</feature>
<dbReference type="EMBL" id="JABCKI010005836">
    <property type="protein sequence ID" value="KAG5637363.1"/>
    <property type="molecule type" value="Genomic_DNA"/>
</dbReference>
<feature type="region of interest" description="Disordered" evidence="1">
    <location>
        <begin position="150"/>
        <end position="192"/>
    </location>
</feature>
<evidence type="ECO:0000313" key="3">
    <source>
        <dbReference type="EMBL" id="KAG5637363.1"/>
    </source>
</evidence>
<feature type="compositionally biased region" description="Pro residues" evidence="1">
    <location>
        <begin position="422"/>
        <end position="431"/>
    </location>
</feature>
<feature type="compositionally biased region" description="Polar residues" evidence="1">
    <location>
        <begin position="394"/>
        <end position="403"/>
    </location>
</feature>
<dbReference type="InterPro" id="IPR053793">
    <property type="entry name" value="PB1-like"/>
</dbReference>
<feature type="compositionally biased region" description="Pro residues" evidence="1">
    <location>
        <begin position="453"/>
        <end position="464"/>
    </location>
</feature>
<feature type="compositionally biased region" description="Low complexity" evidence="1">
    <location>
        <begin position="166"/>
        <end position="178"/>
    </location>
</feature>
<feature type="compositionally biased region" description="Low complexity" evidence="1">
    <location>
        <begin position="253"/>
        <end position="262"/>
    </location>
</feature>
<feature type="domain" description="PB1" evidence="2">
    <location>
        <begin position="1"/>
        <end position="85"/>
    </location>
</feature>
<feature type="compositionally biased region" description="Polar residues" evidence="1">
    <location>
        <begin position="376"/>
        <end position="385"/>
    </location>
</feature>
<dbReference type="PROSITE" id="PS51745">
    <property type="entry name" value="PB1"/>
    <property type="match status" value="1"/>
</dbReference>
<dbReference type="OrthoDB" id="661148at2759"/>
<keyword evidence="4" id="KW-1185">Reference proteome</keyword>
<organism evidence="3 4">
    <name type="scientific">Sphagnurus paluster</name>
    <dbReference type="NCBI Taxonomy" id="117069"/>
    <lineage>
        <taxon>Eukaryota</taxon>
        <taxon>Fungi</taxon>
        <taxon>Dikarya</taxon>
        <taxon>Basidiomycota</taxon>
        <taxon>Agaricomycotina</taxon>
        <taxon>Agaricomycetes</taxon>
        <taxon>Agaricomycetidae</taxon>
        <taxon>Agaricales</taxon>
        <taxon>Tricholomatineae</taxon>
        <taxon>Lyophyllaceae</taxon>
        <taxon>Sphagnurus</taxon>
    </lineage>
</organism>
<protein>
    <recommendedName>
        <fullName evidence="2">PB1 domain-containing protein</fullName>
    </recommendedName>
</protein>
<feature type="region of interest" description="Disordered" evidence="1">
    <location>
        <begin position="517"/>
        <end position="538"/>
    </location>
</feature>
<evidence type="ECO:0000259" key="2">
    <source>
        <dbReference type="PROSITE" id="PS51745"/>
    </source>
</evidence>
<feature type="region of interest" description="Disordered" evidence="1">
    <location>
        <begin position="253"/>
        <end position="288"/>
    </location>
</feature>
<sequence length="538" mass="58576">MTTTHFKLTEPNGFTRRVTFSEQPTWKALSTRIELLYGIPVERVSVSYLDADNDQVTLSSQDELDDYYLNLHQPGRAIKFTVQDLTSARLQRNIQTHPQTTNFRNTFGFDIDEDWQNLVIPPITDLGGFFNAASHDKVDSRGFIEVVESHSSVDDDAQHDLDHRSSSPSSMQSSPNSPFMIPLDKGKGRATAFDGVSSTASLLGEDAPPKHPVHVYDLSHLDSDPSAAPFSAPTVPAVSAPKVTTPDVILEPAAAAKDIAPPAEDDPPLPSIEEETTSTPTPQESPSLSSDIAAFMHTLTNVVASHPELSEGIRNIVRNASSGAYWHAHREAISRAAQDITQESGITQNLRRETEEEAGRHVAEALGGVFRSLSQTLSGQPSVSHPVTPDATAPPNTENNGATGTADVPPGPVFADTVHPQPQLPPRPPFNPWVHRSMSFGHWGQGSPRAPFGGPPIPPPPVPMPTGWHGWVPPPGPPPPPPPPSNPPPPHTLGAQELRAQVDAAKARYKAEKERYRIEREERRKERERRAKMVADEP</sequence>
<dbReference type="SUPFAM" id="SSF54277">
    <property type="entry name" value="CAD &amp; PB1 domains"/>
    <property type="match status" value="1"/>
</dbReference>
<accession>A0A9P7K579</accession>
<gene>
    <name evidence="3" type="ORF">H0H81_004828</name>
</gene>
<dbReference type="Pfam" id="PF00564">
    <property type="entry name" value="PB1"/>
    <property type="match status" value="1"/>
</dbReference>
<evidence type="ECO:0000313" key="4">
    <source>
        <dbReference type="Proteomes" id="UP000717328"/>
    </source>
</evidence>
<feature type="region of interest" description="Disordered" evidence="1">
    <location>
        <begin position="376"/>
        <end position="495"/>
    </location>
</feature>
<feature type="compositionally biased region" description="Acidic residues" evidence="1">
    <location>
        <begin position="263"/>
        <end position="276"/>
    </location>
</feature>
<feature type="compositionally biased region" description="Low complexity" evidence="1">
    <location>
        <begin position="277"/>
        <end position="288"/>
    </location>
</feature>
<reference evidence="3" key="1">
    <citation type="submission" date="2021-02" db="EMBL/GenBank/DDBJ databases">
        <authorList>
            <person name="Nieuwenhuis M."/>
            <person name="Van De Peppel L.J.J."/>
        </authorList>
    </citation>
    <scope>NUCLEOTIDE SEQUENCE</scope>
    <source>
        <strain evidence="3">D49</strain>
    </source>
</reference>
<dbReference type="AlphaFoldDB" id="A0A9P7K579"/>
<proteinExistence type="predicted"/>
<comment type="caution">
    <text evidence="3">The sequence shown here is derived from an EMBL/GenBank/DDBJ whole genome shotgun (WGS) entry which is preliminary data.</text>
</comment>
<dbReference type="Proteomes" id="UP000717328">
    <property type="component" value="Unassembled WGS sequence"/>
</dbReference>
<feature type="compositionally biased region" description="Basic and acidic residues" evidence="1">
    <location>
        <begin position="150"/>
        <end position="165"/>
    </location>
</feature>
<name>A0A9P7K579_9AGAR</name>
<evidence type="ECO:0000256" key="1">
    <source>
        <dbReference type="SAM" id="MobiDB-lite"/>
    </source>
</evidence>
<reference evidence="3" key="2">
    <citation type="submission" date="2021-10" db="EMBL/GenBank/DDBJ databases">
        <title>Phylogenomics reveals ancestral predisposition of the termite-cultivated fungus Termitomyces towards a domesticated lifestyle.</title>
        <authorList>
            <person name="Auxier B."/>
            <person name="Grum-Grzhimaylo A."/>
            <person name="Cardenas M.E."/>
            <person name="Lodge J.D."/>
            <person name="Laessoe T."/>
            <person name="Pedersen O."/>
            <person name="Smith M.E."/>
            <person name="Kuyper T.W."/>
            <person name="Franco-Molano E.A."/>
            <person name="Baroni T.J."/>
            <person name="Aanen D.K."/>
        </authorList>
    </citation>
    <scope>NUCLEOTIDE SEQUENCE</scope>
    <source>
        <strain evidence="3">D49</strain>
    </source>
</reference>
<dbReference type="InterPro" id="IPR000270">
    <property type="entry name" value="PB1_dom"/>
</dbReference>